<proteinExistence type="predicted"/>
<feature type="compositionally biased region" description="Basic and acidic residues" evidence="1">
    <location>
        <begin position="120"/>
        <end position="139"/>
    </location>
</feature>
<reference evidence="2" key="1">
    <citation type="submission" date="2020-02" db="EMBL/GenBank/DDBJ databases">
        <authorList>
            <person name="Meier V. D."/>
        </authorList>
    </citation>
    <scope>NUCLEOTIDE SEQUENCE</scope>
    <source>
        <strain evidence="2">AVDCRST_MAG05</strain>
    </source>
</reference>
<organism evidence="2">
    <name type="scientific">uncultured Rubrobacteraceae bacterium</name>
    <dbReference type="NCBI Taxonomy" id="349277"/>
    <lineage>
        <taxon>Bacteria</taxon>
        <taxon>Bacillati</taxon>
        <taxon>Actinomycetota</taxon>
        <taxon>Rubrobacteria</taxon>
        <taxon>Rubrobacterales</taxon>
        <taxon>Rubrobacteraceae</taxon>
        <taxon>environmental samples</taxon>
    </lineage>
</organism>
<protein>
    <submittedName>
        <fullName evidence="2">Uncharacterized protein</fullName>
    </submittedName>
</protein>
<sequence length="171" mass="18824">GAPRPRLEREVRGGGRRAPLRPRRRGARRPPHRQHLRAGPPGQAHDRRPDRSTGDREAGRPRTGDGREGLRGLGRVRHPRQTLLHERPRPRTPLQRPRLRGRLPRSGTPPGLQGPPDTTPGDRPRLRGPEKEPGREVPRGHGGIHGGQGRLHKGDRGGGTLPAPFSGRGNL</sequence>
<feature type="compositionally biased region" description="Gly residues" evidence="1">
    <location>
        <begin position="140"/>
        <end position="149"/>
    </location>
</feature>
<feature type="non-terminal residue" evidence="2">
    <location>
        <position position="1"/>
    </location>
</feature>
<evidence type="ECO:0000256" key="1">
    <source>
        <dbReference type="SAM" id="MobiDB-lite"/>
    </source>
</evidence>
<dbReference type="AlphaFoldDB" id="A0A6J4TJJ8"/>
<feature type="compositionally biased region" description="Basic and acidic residues" evidence="1">
    <location>
        <begin position="1"/>
        <end position="13"/>
    </location>
</feature>
<evidence type="ECO:0000313" key="2">
    <source>
        <dbReference type="EMBL" id="CAA9525239.1"/>
    </source>
</evidence>
<dbReference type="EMBL" id="CADCVM010000433">
    <property type="protein sequence ID" value="CAA9525239.1"/>
    <property type="molecule type" value="Genomic_DNA"/>
</dbReference>
<feature type="compositionally biased region" description="Basic residues" evidence="1">
    <location>
        <begin position="14"/>
        <end position="36"/>
    </location>
</feature>
<feature type="region of interest" description="Disordered" evidence="1">
    <location>
        <begin position="1"/>
        <end position="171"/>
    </location>
</feature>
<accession>A0A6J4TJJ8</accession>
<feature type="non-terminal residue" evidence="2">
    <location>
        <position position="171"/>
    </location>
</feature>
<name>A0A6J4TJJ8_9ACTN</name>
<feature type="compositionally biased region" description="Basic and acidic residues" evidence="1">
    <location>
        <begin position="44"/>
        <end position="70"/>
    </location>
</feature>
<gene>
    <name evidence="2" type="ORF">AVDCRST_MAG05-3908</name>
</gene>